<dbReference type="Proteomes" id="UP000182761">
    <property type="component" value="Unassembled WGS sequence"/>
</dbReference>
<dbReference type="RefSeq" id="WP_055426072.1">
    <property type="nucleotide sequence ID" value="NZ_FCOR01000012.1"/>
</dbReference>
<feature type="active site" evidence="5 6">
    <location>
        <position position="137"/>
    </location>
</feature>
<dbReference type="Gene3D" id="3.30.360.10">
    <property type="entry name" value="Dihydrodipicolinate Reductase, domain 2"/>
    <property type="match status" value="1"/>
</dbReference>
<dbReference type="NCBIfam" id="TIGR01850">
    <property type="entry name" value="argC"/>
    <property type="match status" value="1"/>
</dbReference>
<gene>
    <name evidence="5" type="primary">argC</name>
    <name evidence="8" type="ORF">Ga0061079_11218</name>
</gene>
<dbReference type="PROSITE" id="PS01224">
    <property type="entry name" value="ARGC"/>
    <property type="match status" value="1"/>
</dbReference>
<dbReference type="InterPro" id="IPR023013">
    <property type="entry name" value="AGPR_AS"/>
</dbReference>
<keyword evidence="3 5" id="KW-0521">NADP</keyword>
<evidence type="ECO:0000256" key="2">
    <source>
        <dbReference type="ARBA" id="ARBA00022605"/>
    </source>
</evidence>
<keyword evidence="1 5" id="KW-0055">Arginine biosynthesis</keyword>
<dbReference type="PANTHER" id="PTHR32338">
    <property type="entry name" value="N-ACETYL-GAMMA-GLUTAMYL-PHOSPHATE REDUCTASE, CHLOROPLASTIC-RELATED-RELATED"/>
    <property type="match status" value="1"/>
</dbReference>
<dbReference type="HAMAP" id="MF_00150">
    <property type="entry name" value="ArgC_type1"/>
    <property type="match status" value="1"/>
</dbReference>
<evidence type="ECO:0000256" key="6">
    <source>
        <dbReference type="PROSITE-ProRule" id="PRU10010"/>
    </source>
</evidence>
<dbReference type="STRING" id="1586267.GCA_001418685_01751"/>
<evidence type="ECO:0000259" key="7">
    <source>
        <dbReference type="SMART" id="SM00859"/>
    </source>
</evidence>
<dbReference type="Gene3D" id="3.40.50.720">
    <property type="entry name" value="NAD(P)-binding Rossmann-like Domain"/>
    <property type="match status" value="1"/>
</dbReference>
<dbReference type="InterPro" id="IPR036291">
    <property type="entry name" value="NAD(P)-bd_dom_sf"/>
</dbReference>
<dbReference type="GO" id="GO:0003942">
    <property type="term" value="F:N-acetyl-gamma-glutamyl-phosphate reductase activity"/>
    <property type="evidence" value="ECO:0007669"/>
    <property type="project" value="UniProtKB-UniRule"/>
</dbReference>
<evidence type="ECO:0000256" key="4">
    <source>
        <dbReference type="ARBA" id="ARBA00023002"/>
    </source>
</evidence>
<proteinExistence type="inferred from homology"/>
<reference evidence="8 9" key="1">
    <citation type="submission" date="2016-01" db="EMBL/GenBank/DDBJ databases">
        <authorList>
            <person name="McClelland M."/>
            <person name="Jain A."/>
            <person name="Saraogi P."/>
            <person name="Mendelson R."/>
            <person name="Westerman R."/>
            <person name="SanMiguel P."/>
            <person name="Csonka L."/>
        </authorList>
    </citation>
    <scope>NUCLEOTIDE SEQUENCE [LARGE SCALE GENOMIC DNA]</scope>
    <source>
        <strain evidence="8 9">R-53146</strain>
    </source>
</reference>
<dbReference type="EMBL" id="FCOR01000012">
    <property type="protein sequence ID" value="CVK16887.1"/>
    <property type="molecule type" value="Genomic_DNA"/>
</dbReference>
<feature type="domain" description="Semialdehyde dehydrogenase NAD-binding" evidence="7">
    <location>
        <begin position="5"/>
        <end position="129"/>
    </location>
</feature>
<comment type="function">
    <text evidence="5">Catalyzes the NADPH-dependent reduction of N-acetyl-5-glutamyl phosphate to yield N-acetyl-L-glutamate 5-semialdehyde.</text>
</comment>
<dbReference type="GO" id="GO:0051287">
    <property type="term" value="F:NAD binding"/>
    <property type="evidence" value="ECO:0007669"/>
    <property type="project" value="InterPro"/>
</dbReference>
<dbReference type="GO" id="GO:0070401">
    <property type="term" value="F:NADP+ binding"/>
    <property type="evidence" value="ECO:0007669"/>
    <property type="project" value="InterPro"/>
</dbReference>
<comment type="similarity">
    <text evidence="5">Belongs to the NAGSA dehydrogenase family. Type 1 subfamily.</text>
</comment>
<comment type="pathway">
    <text evidence="5">Amino-acid biosynthesis; L-arginine biosynthesis; N(2)-acetyl-L-ornithine from L-glutamate: step 3/4.</text>
</comment>
<evidence type="ECO:0000256" key="3">
    <source>
        <dbReference type="ARBA" id="ARBA00022857"/>
    </source>
</evidence>
<evidence type="ECO:0000313" key="8">
    <source>
        <dbReference type="EMBL" id="CVK16887.1"/>
    </source>
</evidence>
<dbReference type="SUPFAM" id="SSF55347">
    <property type="entry name" value="Glyceraldehyde-3-phosphate dehydrogenase-like, C-terminal domain"/>
    <property type="match status" value="1"/>
</dbReference>
<dbReference type="UniPathway" id="UPA00068">
    <property type="reaction ID" value="UER00108"/>
</dbReference>
<dbReference type="InterPro" id="IPR050085">
    <property type="entry name" value="AGPR"/>
</dbReference>
<organism evidence="8 9">
    <name type="scientific">Apibacter mensalis</name>
    <dbReference type="NCBI Taxonomy" id="1586267"/>
    <lineage>
        <taxon>Bacteria</taxon>
        <taxon>Pseudomonadati</taxon>
        <taxon>Bacteroidota</taxon>
        <taxon>Flavobacteriia</taxon>
        <taxon>Flavobacteriales</taxon>
        <taxon>Weeksellaceae</taxon>
        <taxon>Apibacter</taxon>
    </lineage>
</organism>
<dbReference type="Pfam" id="PF01118">
    <property type="entry name" value="Semialdhyde_dh"/>
    <property type="match status" value="1"/>
</dbReference>
<name>A0A0X3AS25_9FLAO</name>
<keyword evidence="2 5" id="KW-0028">Amino-acid biosynthesis</keyword>
<dbReference type="AlphaFoldDB" id="A0A0X3AS25"/>
<dbReference type="PANTHER" id="PTHR32338:SF10">
    <property type="entry name" value="N-ACETYL-GAMMA-GLUTAMYL-PHOSPHATE REDUCTASE, CHLOROPLASTIC-RELATED"/>
    <property type="match status" value="1"/>
</dbReference>
<evidence type="ECO:0000256" key="5">
    <source>
        <dbReference type="HAMAP-Rule" id="MF_00150"/>
    </source>
</evidence>
<keyword evidence="4 5" id="KW-0560">Oxidoreductase</keyword>
<accession>A0A0X3AS25</accession>
<dbReference type="InterPro" id="IPR058924">
    <property type="entry name" value="AGPR_dimerisation_dom"/>
</dbReference>
<evidence type="ECO:0000313" key="9">
    <source>
        <dbReference type="Proteomes" id="UP000182761"/>
    </source>
</evidence>
<dbReference type="InterPro" id="IPR000534">
    <property type="entry name" value="Semialdehyde_DH_NAD-bd"/>
</dbReference>
<evidence type="ECO:0000256" key="1">
    <source>
        <dbReference type="ARBA" id="ARBA00022571"/>
    </source>
</evidence>
<dbReference type="OrthoDB" id="9801289at2"/>
<dbReference type="CDD" id="cd23934">
    <property type="entry name" value="AGPR_1_C"/>
    <property type="match status" value="1"/>
</dbReference>
<dbReference type="Pfam" id="PF22698">
    <property type="entry name" value="Semialdhyde_dhC_1"/>
    <property type="match status" value="1"/>
</dbReference>
<comment type="catalytic activity">
    <reaction evidence="5">
        <text>N-acetyl-L-glutamate 5-semialdehyde + phosphate + NADP(+) = N-acetyl-L-glutamyl 5-phosphate + NADPH + H(+)</text>
        <dbReference type="Rhea" id="RHEA:21588"/>
        <dbReference type="ChEBI" id="CHEBI:15378"/>
        <dbReference type="ChEBI" id="CHEBI:29123"/>
        <dbReference type="ChEBI" id="CHEBI:43474"/>
        <dbReference type="ChEBI" id="CHEBI:57783"/>
        <dbReference type="ChEBI" id="CHEBI:57936"/>
        <dbReference type="ChEBI" id="CHEBI:58349"/>
        <dbReference type="EC" id="1.2.1.38"/>
    </reaction>
</comment>
<dbReference type="GO" id="GO:0005737">
    <property type="term" value="C:cytoplasm"/>
    <property type="evidence" value="ECO:0007669"/>
    <property type="project" value="UniProtKB-SubCell"/>
</dbReference>
<sequence>MKKIKASIVGGAGYTAGELLRILINHPKIKITSVYSTSNAGNPVTKVHEDLLGESDLLFSDSIDQDSDVVFLCLGHGKSRNFLEKNLYSKNTKIIDLSNDFRIKPHHIYQERTFIYGLPELQKEKITNAKNIANPGCFATAIQLALLPLAKKSLLAQDIHINAVTGSTGAGQSLSSTTHFSWRNNNVSFYKEFNHQHEAEISQTIHHLGNNQHRLYFLPMRGNFTRGILAGVYLKTDLSKDEAINLYREYYQDHPFTILSNTPLSVKQVVNTNKCFLEIQKHKDSLLITSVIDNLTKGASGQAVQNMNLLFGFNESEGLHTKPIAF</sequence>
<dbReference type="GO" id="GO:0006526">
    <property type="term" value="P:L-arginine biosynthetic process"/>
    <property type="evidence" value="ECO:0007669"/>
    <property type="project" value="UniProtKB-UniRule"/>
</dbReference>
<protein>
    <recommendedName>
        <fullName evidence="5">N-acetyl-gamma-glutamyl-phosphate reductase</fullName>
        <shortName evidence="5">AGPR</shortName>
        <ecNumber evidence="5">1.2.1.38</ecNumber>
    </recommendedName>
    <alternativeName>
        <fullName evidence="5">N-acetyl-glutamate semialdehyde dehydrogenase</fullName>
        <shortName evidence="5">NAGSA dehydrogenase</shortName>
    </alternativeName>
</protein>
<dbReference type="SMART" id="SM00859">
    <property type="entry name" value="Semialdhyde_dh"/>
    <property type="match status" value="1"/>
</dbReference>
<comment type="subcellular location">
    <subcellularLocation>
        <location evidence="5">Cytoplasm</location>
    </subcellularLocation>
</comment>
<dbReference type="EC" id="1.2.1.38" evidence="5"/>
<keyword evidence="5" id="KW-0963">Cytoplasm</keyword>
<dbReference type="InterPro" id="IPR000706">
    <property type="entry name" value="AGPR_type-1"/>
</dbReference>
<keyword evidence="9" id="KW-1185">Reference proteome</keyword>
<dbReference type="CDD" id="cd17895">
    <property type="entry name" value="AGPR_1_N"/>
    <property type="match status" value="1"/>
</dbReference>
<dbReference type="SUPFAM" id="SSF51735">
    <property type="entry name" value="NAD(P)-binding Rossmann-fold domains"/>
    <property type="match status" value="1"/>
</dbReference>